<dbReference type="PANTHER" id="PTHR23417:SF14">
    <property type="entry name" value="PENTACOTRIPEPTIDE-REPEAT REGION OF PRORP DOMAIN-CONTAINING PROTEIN"/>
    <property type="match status" value="1"/>
</dbReference>
<reference evidence="8 9" key="1">
    <citation type="submission" date="2019-02" db="EMBL/GenBank/DDBJ databases">
        <title>Deep-cultivation of Planctomycetes and their phenomic and genomic characterization uncovers novel biology.</title>
        <authorList>
            <person name="Wiegand S."/>
            <person name="Jogler M."/>
            <person name="Boedeker C."/>
            <person name="Pinto D."/>
            <person name="Vollmers J."/>
            <person name="Rivas-Marin E."/>
            <person name="Kohn T."/>
            <person name="Peeters S.H."/>
            <person name="Heuer A."/>
            <person name="Rast P."/>
            <person name="Oberbeckmann S."/>
            <person name="Bunk B."/>
            <person name="Jeske O."/>
            <person name="Meyerdierks A."/>
            <person name="Storesund J.E."/>
            <person name="Kallscheuer N."/>
            <person name="Luecker S."/>
            <person name="Lage O.M."/>
            <person name="Pohl T."/>
            <person name="Merkel B.J."/>
            <person name="Hornburger P."/>
            <person name="Mueller R.-W."/>
            <person name="Bruemmer F."/>
            <person name="Labrenz M."/>
            <person name="Spormann A.M."/>
            <person name="Op den Camp H."/>
            <person name="Overmann J."/>
            <person name="Amann R."/>
            <person name="Jetten M.S.M."/>
            <person name="Mascher T."/>
            <person name="Medema M.H."/>
            <person name="Devos D.P."/>
            <person name="Kaster A.-K."/>
            <person name="Ovreas L."/>
            <person name="Rohde M."/>
            <person name="Galperin M.Y."/>
            <person name="Jogler C."/>
        </authorList>
    </citation>
    <scope>NUCLEOTIDE SEQUENCE [LARGE SCALE GENOMIC DNA]</scope>
    <source>
        <strain evidence="8 9">Pla85_3_4</strain>
    </source>
</reference>
<sequence length="213" mass="24407">MGRGKLGKIDPALDLSRHLLPLKEAPCPLEPASYFPNTAPLEIEVGCGKGMFIAAAAQENPQRNFLGIEIAWRYAEYCAAALAEAEVENALMLQGDGEKLFREYLADNSAAAVHVYFPDPWWKQRHWKRRIMNAPFLEQVQRVMEPGAVLHFWTDVEPYFRKALGVVQAATSLQGPFEPAPDAAEYNFEHRTHFDRRMQQRERPIYRAYFLKN</sequence>
<dbReference type="InterPro" id="IPR055361">
    <property type="entry name" value="tRNA_methyltr_TrmB_bact"/>
</dbReference>
<feature type="binding site" evidence="7">
    <location>
        <position position="119"/>
    </location>
    <ligand>
        <name>S-adenosyl-L-methionine</name>
        <dbReference type="ChEBI" id="CHEBI:59789"/>
    </ligand>
</feature>
<feature type="binding site" evidence="7">
    <location>
        <position position="69"/>
    </location>
    <ligand>
        <name>S-adenosyl-L-methionine</name>
        <dbReference type="ChEBI" id="CHEBI:59789"/>
    </ligand>
</feature>
<dbReference type="AlphaFoldDB" id="A0A518E3Q3"/>
<evidence type="ECO:0000256" key="2">
    <source>
        <dbReference type="ARBA" id="ARBA00003015"/>
    </source>
</evidence>
<dbReference type="InterPro" id="IPR029063">
    <property type="entry name" value="SAM-dependent_MTases_sf"/>
</dbReference>
<proteinExistence type="inferred from homology"/>
<keyword evidence="9" id="KW-1185">Reference proteome</keyword>
<organism evidence="8 9">
    <name type="scientific">Lignipirellula cremea</name>
    <dbReference type="NCBI Taxonomy" id="2528010"/>
    <lineage>
        <taxon>Bacteria</taxon>
        <taxon>Pseudomonadati</taxon>
        <taxon>Planctomycetota</taxon>
        <taxon>Planctomycetia</taxon>
        <taxon>Pirellulales</taxon>
        <taxon>Pirellulaceae</taxon>
        <taxon>Lignipirellula</taxon>
    </lineage>
</organism>
<comment type="catalytic activity">
    <reaction evidence="1 7">
        <text>guanosine(46) in tRNA + S-adenosyl-L-methionine = N(7)-methylguanosine(46) in tRNA + S-adenosyl-L-homocysteine</text>
        <dbReference type="Rhea" id="RHEA:42708"/>
        <dbReference type="Rhea" id="RHEA-COMP:10188"/>
        <dbReference type="Rhea" id="RHEA-COMP:10189"/>
        <dbReference type="ChEBI" id="CHEBI:57856"/>
        <dbReference type="ChEBI" id="CHEBI:59789"/>
        <dbReference type="ChEBI" id="CHEBI:74269"/>
        <dbReference type="ChEBI" id="CHEBI:74480"/>
        <dbReference type="EC" id="2.1.1.33"/>
    </reaction>
</comment>
<name>A0A518E3Q3_9BACT</name>
<evidence type="ECO:0000313" key="9">
    <source>
        <dbReference type="Proteomes" id="UP000317648"/>
    </source>
</evidence>
<accession>A0A518E3Q3</accession>
<dbReference type="CDD" id="cd02440">
    <property type="entry name" value="AdoMet_MTases"/>
    <property type="match status" value="1"/>
</dbReference>
<evidence type="ECO:0000256" key="7">
    <source>
        <dbReference type="HAMAP-Rule" id="MF_01057"/>
    </source>
</evidence>
<evidence type="ECO:0000256" key="5">
    <source>
        <dbReference type="ARBA" id="ARBA00022691"/>
    </source>
</evidence>
<feature type="binding site" evidence="7">
    <location>
        <position position="44"/>
    </location>
    <ligand>
        <name>S-adenosyl-L-methionine</name>
        <dbReference type="ChEBI" id="CHEBI:59789"/>
    </ligand>
</feature>
<gene>
    <name evidence="7 8" type="primary">trmB</name>
    <name evidence="8" type="ORF">Pla8534_65450</name>
</gene>
<dbReference type="HAMAP" id="MF_01057">
    <property type="entry name" value="tRNA_methyltr_TrmB"/>
    <property type="match status" value="1"/>
</dbReference>
<dbReference type="Pfam" id="PF02390">
    <property type="entry name" value="Methyltransf_4"/>
    <property type="match status" value="1"/>
</dbReference>
<evidence type="ECO:0000313" key="8">
    <source>
        <dbReference type="EMBL" id="QDU98673.1"/>
    </source>
</evidence>
<dbReference type="Proteomes" id="UP000317648">
    <property type="component" value="Chromosome"/>
</dbReference>
<dbReference type="KEGG" id="lcre:Pla8534_65450"/>
<dbReference type="OrthoDB" id="9802090at2"/>
<dbReference type="NCBIfam" id="TIGR00091">
    <property type="entry name" value="tRNA (guanosine(46)-N7)-methyltransferase TrmB"/>
    <property type="match status" value="1"/>
</dbReference>
<feature type="binding site" evidence="7">
    <location>
        <position position="155"/>
    </location>
    <ligand>
        <name>substrate</name>
    </ligand>
</feature>
<evidence type="ECO:0000256" key="3">
    <source>
        <dbReference type="ARBA" id="ARBA00022603"/>
    </source>
</evidence>
<dbReference type="InterPro" id="IPR003358">
    <property type="entry name" value="tRNA_(Gua-N-7)_MeTrfase_Trmb"/>
</dbReference>
<keyword evidence="3 7" id="KW-0489">Methyltransferase</keyword>
<comment type="similarity">
    <text evidence="7">Belongs to the class I-like SAM-binding methyltransferase superfamily. TrmB family.</text>
</comment>
<evidence type="ECO:0000256" key="4">
    <source>
        <dbReference type="ARBA" id="ARBA00022679"/>
    </source>
</evidence>
<dbReference type="PROSITE" id="PS51625">
    <property type="entry name" value="SAM_MT_TRMB"/>
    <property type="match status" value="1"/>
</dbReference>
<comment type="pathway">
    <text evidence="7">tRNA modification; N(7)-methylguanine-tRNA biosynthesis.</text>
</comment>
<protein>
    <recommendedName>
        <fullName evidence="7">tRNA (guanine-N(7)-)-methyltransferase</fullName>
        <ecNumber evidence="7">2.1.1.33</ecNumber>
    </recommendedName>
    <alternativeName>
        <fullName evidence="7">tRNA (guanine(46)-N(7))-methyltransferase</fullName>
    </alternativeName>
    <alternativeName>
        <fullName evidence="7">tRNA(m7G46)-methyltransferase</fullName>
    </alternativeName>
</protein>
<keyword evidence="4 7" id="KW-0808">Transferase</keyword>
<keyword evidence="5 7" id="KW-0949">S-adenosyl-L-methionine</keyword>
<comment type="function">
    <text evidence="2 7">Catalyzes the formation of N(7)-methylguanine at position 46 (m7G46) in tRNA.</text>
</comment>
<dbReference type="Gene3D" id="3.40.50.150">
    <property type="entry name" value="Vaccinia Virus protein VP39"/>
    <property type="match status" value="1"/>
</dbReference>
<dbReference type="RefSeq" id="WP_145058116.1">
    <property type="nucleotide sequence ID" value="NZ_CP036433.1"/>
</dbReference>
<dbReference type="EMBL" id="CP036433">
    <property type="protein sequence ID" value="QDU98673.1"/>
    <property type="molecule type" value="Genomic_DNA"/>
</dbReference>
<dbReference type="UniPathway" id="UPA00989"/>
<feature type="binding site" evidence="7">
    <location>
        <position position="96"/>
    </location>
    <ligand>
        <name>S-adenosyl-L-methionine</name>
        <dbReference type="ChEBI" id="CHEBI:59789"/>
    </ligand>
</feature>
<dbReference type="EC" id="2.1.1.33" evidence="7"/>
<comment type="caution">
    <text evidence="7">Lacks conserved residue(s) required for the propagation of feature annotation.</text>
</comment>
<feature type="binding site" evidence="7">
    <location>
        <position position="123"/>
    </location>
    <ligand>
        <name>substrate</name>
    </ligand>
</feature>
<dbReference type="GO" id="GO:0043527">
    <property type="term" value="C:tRNA methyltransferase complex"/>
    <property type="evidence" value="ECO:0007669"/>
    <property type="project" value="TreeGrafter"/>
</dbReference>
<dbReference type="GO" id="GO:0008176">
    <property type="term" value="F:tRNA (guanine(46)-N7)-methyltransferase activity"/>
    <property type="evidence" value="ECO:0007669"/>
    <property type="project" value="UniProtKB-UniRule"/>
</dbReference>
<evidence type="ECO:0000256" key="6">
    <source>
        <dbReference type="ARBA" id="ARBA00022694"/>
    </source>
</evidence>
<keyword evidence="6 7" id="KW-0819">tRNA processing</keyword>
<evidence type="ECO:0000256" key="1">
    <source>
        <dbReference type="ARBA" id="ARBA00000142"/>
    </source>
</evidence>
<dbReference type="SUPFAM" id="SSF53335">
    <property type="entry name" value="S-adenosyl-L-methionine-dependent methyltransferases"/>
    <property type="match status" value="1"/>
</dbReference>
<dbReference type="PANTHER" id="PTHR23417">
    <property type="entry name" value="3-DEOXY-D-MANNO-OCTULOSONIC-ACID TRANSFERASE/TRNA GUANINE-N 7 - -METHYLTRANSFERASE"/>
    <property type="match status" value="1"/>
</dbReference>